<dbReference type="InterPro" id="IPR002347">
    <property type="entry name" value="SDR_fam"/>
</dbReference>
<comment type="similarity">
    <text evidence="1">Belongs to the short-chain dehydrogenases/reductases (SDR) family.</text>
</comment>
<evidence type="ECO:0000256" key="2">
    <source>
        <dbReference type="ARBA" id="ARBA00023002"/>
    </source>
</evidence>
<reference evidence="4" key="1">
    <citation type="journal article" date="2014" name="Int. J. Syst. Evol. Microbiol.">
        <title>Complete genome sequence of Corynebacterium casei LMG S-19264T (=DSM 44701T), isolated from a smear-ripened cheese.</title>
        <authorList>
            <consortium name="US DOE Joint Genome Institute (JGI-PGF)"/>
            <person name="Walter F."/>
            <person name="Albersmeier A."/>
            <person name="Kalinowski J."/>
            <person name="Ruckert C."/>
        </authorList>
    </citation>
    <scope>NUCLEOTIDE SEQUENCE</scope>
    <source>
        <strain evidence="4">CCM 8711</strain>
    </source>
</reference>
<evidence type="ECO:0000313" key="5">
    <source>
        <dbReference type="Proteomes" id="UP000662074"/>
    </source>
</evidence>
<dbReference type="InterPro" id="IPR036291">
    <property type="entry name" value="NAD(P)-bd_dom_sf"/>
</dbReference>
<dbReference type="Pfam" id="PF13561">
    <property type="entry name" value="adh_short_C2"/>
    <property type="match status" value="1"/>
</dbReference>
<name>A0A917N088_9SPHI</name>
<dbReference type="PANTHER" id="PTHR43477">
    <property type="entry name" value="DIHYDROANTICAPSIN 7-DEHYDROGENASE"/>
    <property type="match status" value="1"/>
</dbReference>
<keyword evidence="2" id="KW-0560">Oxidoreductase</keyword>
<proteinExistence type="inferred from homology"/>
<dbReference type="InterPro" id="IPR051122">
    <property type="entry name" value="SDR_DHRS6-like"/>
</dbReference>
<dbReference type="PRINTS" id="PR00081">
    <property type="entry name" value="GDHRDH"/>
</dbReference>
<dbReference type="CDD" id="cd05233">
    <property type="entry name" value="SDR_c"/>
    <property type="match status" value="1"/>
</dbReference>
<dbReference type="PANTHER" id="PTHR43477:SF1">
    <property type="entry name" value="DIHYDROANTICAPSIN 7-DEHYDROGENASE"/>
    <property type="match status" value="1"/>
</dbReference>
<keyword evidence="5" id="KW-1185">Reference proteome</keyword>
<protein>
    <submittedName>
        <fullName evidence="4">Oxidoreductase</fullName>
    </submittedName>
</protein>
<evidence type="ECO:0000259" key="3">
    <source>
        <dbReference type="SMART" id="SM00822"/>
    </source>
</evidence>
<accession>A0A917N088</accession>
<feature type="domain" description="Ketoreductase" evidence="3">
    <location>
        <begin position="6"/>
        <end position="171"/>
    </location>
</feature>
<dbReference type="EMBL" id="BMDO01000001">
    <property type="protein sequence ID" value="GGI49488.1"/>
    <property type="molecule type" value="Genomic_DNA"/>
</dbReference>
<dbReference type="Gene3D" id="3.40.50.720">
    <property type="entry name" value="NAD(P)-binding Rossmann-like Domain"/>
    <property type="match status" value="1"/>
</dbReference>
<comment type="caution">
    <text evidence="4">The sequence shown here is derived from an EMBL/GenBank/DDBJ whole genome shotgun (WGS) entry which is preliminary data.</text>
</comment>
<reference evidence="4" key="2">
    <citation type="submission" date="2020-09" db="EMBL/GenBank/DDBJ databases">
        <authorList>
            <person name="Sun Q."/>
            <person name="Sedlacek I."/>
        </authorList>
    </citation>
    <scope>NUCLEOTIDE SEQUENCE</scope>
    <source>
        <strain evidence="4">CCM 8711</strain>
    </source>
</reference>
<evidence type="ECO:0000256" key="1">
    <source>
        <dbReference type="ARBA" id="ARBA00006484"/>
    </source>
</evidence>
<dbReference type="RefSeq" id="WP_188413806.1">
    <property type="nucleotide sequence ID" value="NZ_BMDO01000001.1"/>
</dbReference>
<gene>
    <name evidence="4" type="ORF">GCM10011425_07000</name>
</gene>
<dbReference type="InterPro" id="IPR057326">
    <property type="entry name" value="KR_dom"/>
</dbReference>
<dbReference type="SUPFAM" id="SSF51735">
    <property type="entry name" value="NAD(P)-binding Rossmann-fold domains"/>
    <property type="match status" value="1"/>
</dbReference>
<dbReference type="SMART" id="SM00822">
    <property type="entry name" value="PKS_KR"/>
    <property type="match status" value="1"/>
</dbReference>
<dbReference type="GO" id="GO:0016491">
    <property type="term" value="F:oxidoreductase activity"/>
    <property type="evidence" value="ECO:0007669"/>
    <property type="project" value="UniProtKB-KW"/>
</dbReference>
<sequence length="236" mass="24677">MNFNGKNILIVGGSSGIGLALVKQLVKDGANIINLSRTSSAEWPDGVKHIEMDVLGDLSSLAAQLPEQLHGLVYAAGSINLKPFTRLTADDFLNDYSINVLGAVTVIQQAHKALRASGAASVVLYSTVATKVGLSFHTSVAAAKSAVNGLTLALAAEFSTQNIRVNAVAPSLTDTPLAGSLLSTDDKREASNKRHPLGRYGQPDDIASATKFLLSDESSWMTGQIISVDGGMSTIK</sequence>
<organism evidence="4 5">
    <name type="scientific">Mucilaginibacter galii</name>
    <dbReference type="NCBI Taxonomy" id="2005073"/>
    <lineage>
        <taxon>Bacteria</taxon>
        <taxon>Pseudomonadati</taxon>
        <taxon>Bacteroidota</taxon>
        <taxon>Sphingobacteriia</taxon>
        <taxon>Sphingobacteriales</taxon>
        <taxon>Sphingobacteriaceae</taxon>
        <taxon>Mucilaginibacter</taxon>
    </lineage>
</organism>
<dbReference type="AlphaFoldDB" id="A0A917N088"/>
<evidence type="ECO:0000313" key="4">
    <source>
        <dbReference type="EMBL" id="GGI49488.1"/>
    </source>
</evidence>
<dbReference type="Proteomes" id="UP000662074">
    <property type="component" value="Unassembled WGS sequence"/>
</dbReference>